<comment type="caution">
    <text evidence="4">The sequence shown here is derived from an EMBL/GenBank/DDBJ whole genome shotgun (WGS) entry which is preliminary data.</text>
</comment>
<dbReference type="AlphaFoldDB" id="A0A8J6HXR5"/>
<dbReference type="PROSITE" id="PS50994">
    <property type="entry name" value="INTEGRASE"/>
    <property type="match status" value="1"/>
</dbReference>
<dbReference type="GO" id="GO:0003676">
    <property type="term" value="F:nucleic acid binding"/>
    <property type="evidence" value="ECO:0007669"/>
    <property type="project" value="InterPro"/>
</dbReference>
<dbReference type="Pfam" id="PF00665">
    <property type="entry name" value="rve"/>
    <property type="match status" value="1"/>
</dbReference>
<dbReference type="PANTHER" id="PTHR37984:SF8">
    <property type="entry name" value="CCHC-TYPE DOMAIN-CONTAINING PROTEIN"/>
    <property type="match status" value="1"/>
</dbReference>
<sequence>MVLYGYEPSYAPGQSAHARSTHGRRSQPTPKTRQDGRHGERVVIDFVFVYITWCQVSDNKWRKCITIIQQKQAKKKRDEESTEAANRNVKSNSEHSTARKKQCRFVEYKYTATKTDKCHRRRHCRKFQRSWENYLKASGLSKRANDEQIAVLMTAVGDEAFKRFPNFNIEDEDQQTAEKVLTAIGRNLTPQVNKRYERAVFNLAKQEENEKYVDYFNRLRTLLKNCQYGTLEDDLLLDKIICSIKDTSLRERLWMDRNITLDQAIDKCKAKELSQQQLRNIEESNDEVKKFQKRTEDKNNSKNFREPNSKRQGKECKYCGYTHEPGKCPAKGVICKKCSKKDHYARVCYSKGKNTVKEIGSEREENEEDILNITTRNSKQINTELDFIINDEIIKVSLGSSSPKVEKSSTTLKCFSGKMVKPVGQATLKCLKHHKVYKIKFEIVSWKHRPLLSAEACEQLRLIKVCNKVEKLENEEAQEIINRYAEVFEGMGCIEGEVNLEVDPDVMPKVQQPRRVPVAMMEKLRKNIEEMEQMGIIKKEDGYTKWVSNILLVRRNGKTRICLDPLHLNQALRGFWQLKLNDESSKLTSFWTPFGKYKYLRLPFGVKPAMQIYQKKQHEIVQGLRGTIAIADDILVYGKGKTDEEAIRDHNRNLEKLMKRLKTANLKLNKEKTKLCQKKVKFYGDILTKEGSTADPSKTTAIRDMEEPKNKAELLRFLGMLTYISKYIPNLSQKAEQLRKLTRLDQQFKWTETEQEAFENLKKAIITPPILRFYDARKPIIIQTDASSESMGCTLLQEGLPIAYAAKALNETQKKYCQLEKEATAILFACQRFDQYICGKDEVVIETDHKPLINIFSKQIHAAPKRIQSIILRLQRYNIRLVYRNGTQMHVADFLSRIKIKGDPKTEEELEVYSITEDEVLSSIEEAKPLDGARMRDTTIEELKKATREDVVMTNLYNVIKDGWPEHTSKVPDTVKTYWKYRDELTTHQGLILKGSRRVNMDVFELRTFEVDRNNVTKRYLVTVDQYSDFFELDELKHANTEYTIQLCKRNFSRYGIPTTVITDNGSNFTSEKFKRFTKEWNFQHITSSPNHQQGNGKAEAAVKIAKGLIKKSIETRSDVYKMLLHWRNTPNKMNSSPAQRMFSRRLRSDIPMIPSKLKPEEFTEFTESKEGQQRPFPKESAKQYYVDTRKDQKTNKLSNFRSRKRRYHIQKKLSAHKDSG</sequence>
<dbReference type="GO" id="GO:0071897">
    <property type="term" value="P:DNA biosynthetic process"/>
    <property type="evidence" value="ECO:0007669"/>
    <property type="project" value="UniProtKB-ARBA"/>
</dbReference>
<feature type="compositionally biased region" description="Basic residues" evidence="2">
    <location>
        <begin position="1202"/>
        <end position="1215"/>
    </location>
</feature>
<dbReference type="GO" id="GO:0042575">
    <property type="term" value="C:DNA polymerase complex"/>
    <property type="evidence" value="ECO:0007669"/>
    <property type="project" value="UniProtKB-ARBA"/>
</dbReference>
<dbReference type="CDD" id="cd01647">
    <property type="entry name" value="RT_LTR"/>
    <property type="match status" value="1"/>
</dbReference>
<evidence type="ECO:0000313" key="4">
    <source>
        <dbReference type="EMBL" id="KAH0822467.1"/>
    </source>
</evidence>
<dbReference type="Gene3D" id="3.10.10.10">
    <property type="entry name" value="HIV Type 1 Reverse Transcriptase, subunit A, domain 1"/>
    <property type="match status" value="2"/>
</dbReference>
<keyword evidence="5" id="KW-1185">Reference proteome</keyword>
<reference evidence="4" key="2">
    <citation type="submission" date="2021-08" db="EMBL/GenBank/DDBJ databases">
        <authorList>
            <person name="Eriksson T."/>
        </authorList>
    </citation>
    <scope>NUCLEOTIDE SEQUENCE</scope>
    <source>
        <strain evidence="4">Stoneville</strain>
        <tissue evidence="4">Whole head</tissue>
    </source>
</reference>
<dbReference type="Pfam" id="PF17919">
    <property type="entry name" value="RT_RNaseH_2"/>
    <property type="match status" value="1"/>
</dbReference>
<reference evidence="4" key="1">
    <citation type="journal article" date="2020" name="J Insects Food Feed">
        <title>The yellow mealworm (Tenebrio molitor) genome: a resource for the emerging insects as food and feed industry.</title>
        <authorList>
            <person name="Eriksson T."/>
            <person name="Andere A."/>
            <person name="Kelstrup H."/>
            <person name="Emery V."/>
            <person name="Picard C."/>
        </authorList>
    </citation>
    <scope>NUCLEOTIDE SEQUENCE</scope>
    <source>
        <strain evidence="4">Stoneville</strain>
        <tissue evidence="4">Whole head</tissue>
    </source>
</reference>
<name>A0A8J6HXR5_TENMO</name>
<dbReference type="InterPro" id="IPR012337">
    <property type="entry name" value="RNaseH-like_sf"/>
</dbReference>
<dbReference type="InterPro" id="IPR043128">
    <property type="entry name" value="Rev_trsase/Diguanyl_cyclase"/>
</dbReference>
<feature type="coiled-coil region" evidence="1">
    <location>
        <begin position="647"/>
        <end position="674"/>
    </location>
</feature>
<organism evidence="4 5">
    <name type="scientific">Tenebrio molitor</name>
    <name type="common">Yellow mealworm beetle</name>
    <dbReference type="NCBI Taxonomy" id="7067"/>
    <lineage>
        <taxon>Eukaryota</taxon>
        <taxon>Metazoa</taxon>
        <taxon>Ecdysozoa</taxon>
        <taxon>Arthropoda</taxon>
        <taxon>Hexapoda</taxon>
        <taxon>Insecta</taxon>
        <taxon>Pterygota</taxon>
        <taxon>Neoptera</taxon>
        <taxon>Endopterygota</taxon>
        <taxon>Coleoptera</taxon>
        <taxon>Polyphaga</taxon>
        <taxon>Cucujiformia</taxon>
        <taxon>Tenebrionidae</taxon>
        <taxon>Tenebrio</taxon>
    </lineage>
</organism>
<dbReference type="InterPro" id="IPR043502">
    <property type="entry name" value="DNA/RNA_pol_sf"/>
</dbReference>
<feature type="region of interest" description="Disordered" evidence="2">
    <location>
        <begin position="284"/>
        <end position="312"/>
    </location>
</feature>
<evidence type="ECO:0000256" key="1">
    <source>
        <dbReference type="SAM" id="Coils"/>
    </source>
</evidence>
<feature type="region of interest" description="Disordered" evidence="2">
    <location>
        <begin position="7"/>
        <end position="37"/>
    </location>
</feature>
<dbReference type="FunFam" id="3.30.420.10:FF:000063">
    <property type="entry name" value="Retrovirus-related Pol polyprotein from transposon 297-like Protein"/>
    <property type="match status" value="1"/>
</dbReference>
<dbReference type="Proteomes" id="UP000719412">
    <property type="component" value="Unassembled WGS sequence"/>
</dbReference>
<dbReference type="InterPro" id="IPR000477">
    <property type="entry name" value="RT_dom"/>
</dbReference>
<dbReference type="CDD" id="cd09274">
    <property type="entry name" value="RNase_HI_RT_Ty3"/>
    <property type="match status" value="1"/>
</dbReference>
<feature type="compositionally biased region" description="Basic and acidic residues" evidence="2">
    <location>
        <begin position="1158"/>
        <end position="1195"/>
    </location>
</feature>
<dbReference type="PANTHER" id="PTHR37984">
    <property type="entry name" value="PROTEIN CBG26694"/>
    <property type="match status" value="1"/>
</dbReference>
<protein>
    <recommendedName>
        <fullName evidence="3">Integrase catalytic domain-containing protein</fullName>
    </recommendedName>
</protein>
<proteinExistence type="predicted"/>
<dbReference type="SUPFAM" id="SSF56672">
    <property type="entry name" value="DNA/RNA polymerases"/>
    <property type="match status" value="1"/>
</dbReference>
<evidence type="ECO:0000256" key="2">
    <source>
        <dbReference type="SAM" id="MobiDB-lite"/>
    </source>
</evidence>
<dbReference type="Gene3D" id="3.30.420.10">
    <property type="entry name" value="Ribonuclease H-like superfamily/Ribonuclease H"/>
    <property type="match status" value="1"/>
</dbReference>
<dbReference type="EMBL" id="JABDTM020002066">
    <property type="protein sequence ID" value="KAH0822467.1"/>
    <property type="molecule type" value="Genomic_DNA"/>
</dbReference>
<dbReference type="FunFam" id="3.30.70.270:FF:000026">
    <property type="entry name" value="Transposon Ty3-G Gag-Pol polyprotein"/>
    <property type="match status" value="1"/>
</dbReference>
<evidence type="ECO:0000259" key="3">
    <source>
        <dbReference type="PROSITE" id="PS50994"/>
    </source>
</evidence>
<dbReference type="Pfam" id="PF00078">
    <property type="entry name" value="RVT_1"/>
    <property type="match status" value="1"/>
</dbReference>
<dbReference type="InterPro" id="IPR050951">
    <property type="entry name" value="Retrovirus_Pol_polyprotein"/>
</dbReference>
<feature type="region of interest" description="Disordered" evidence="2">
    <location>
        <begin position="72"/>
        <end position="96"/>
    </location>
</feature>
<keyword evidence="1" id="KW-0175">Coiled coil</keyword>
<dbReference type="InterPro" id="IPR036397">
    <property type="entry name" value="RNaseH_sf"/>
</dbReference>
<accession>A0A8J6HXR5</accession>
<dbReference type="FunFam" id="3.10.10.10:FF:000003">
    <property type="entry name" value="Retrovirus-related Pol polyprotein from transposon 297-like Protein"/>
    <property type="match status" value="1"/>
</dbReference>
<dbReference type="InterPro" id="IPR041577">
    <property type="entry name" value="RT_RNaseH_2"/>
</dbReference>
<dbReference type="SUPFAM" id="SSF53098">
    <property type="entry name" value="Ribonuclease H-like"/>
    <property type="match status" value="1"/>
</dbReference>
<dbReference type="InterPro" id="IPR001584">
    <property type="entry name" value="Integrase_cat-core"/>
</dbReference>
<dbReference type="Gene3D" id="3.30.70.270">
    <property type="match status" value="2"/>
</dbReference>
<dbReference type="GO" id="GO:0015074">
    <property type="term" value="P:DNA integration"/>
    <property type="evidence" value="ECO:0007669"/>
    <property type="project" value="InterPro"/>
</dbReference>
<feature type="domain" description="Integrase catalytic" evidence="3">
    <location>
        <begin position="991"/>
        <end position="1163"/>
    </location>
</feature>
<gene>
    <name evidence="4" type="ORF">GEV33_000324</name>
</gene>
<evidence type="ECO:0000313" key="5">
    <source>
        <dbReference type="Proteomes" id="UP000719412"/>
    </source>
</evidence>
<feature type="region of interest" description="Disordered" evidence="2">
    <location>
        <begin position="1158"/>
        <end position="1221"/>
    </location>
</feature>